<dbReference type="GO" id="GO:0016874">
    <property type="term" value="F:ligase activity"/>
    <property type="evidence" value="ECO:0007669"/>
    <property type="project" value="UniProtKB-KW"/>
</dbReference>
<dbReference type="Proteomes" id="UP000028868">
    <property type="component" value="Unassembled WGS sequence"/>
</dbReference>
<organism evidence="4 5">
    <name type="scientific">Halobacillus karajensis</name>
    <dbReference type="NCBI Taxonomy" id="195088"/>
    <lineage>
        <taxon>Bacteria</taxon>
        <taxon>Bacillati</taxon>
        <taxon>Bacillota</taxon>
        <taxon>Bacilli</taxon>
        <taxon>Bacillales</taxon>
        <taxon>Bacillaceae</taxon>
        <taxon>Halobacillus</taxon>
    </lineage>
</organism>
<dbReference type="NCBIfam" id="TIGR02258">
    <property type="entry name" value="2_5_ligase"/>
    <property type="match status" value="1"/>
</dbReference>
<protein>
    <recommendedName>
        <fullName evidence="2">RNA 2',3'-cyclic phosphodiesterase</fullName>
        <shortName evidence="2">RNA 2',3'-CPDase</shortName>
        <ecNumber evidence="2">3.1.4.58</ecNumber>
    </recommendedName>
</protein>
<keyword evidence="5" id="KW-1185">Reference proteome</keyword>
<dbReference type="AlphaFoldDB" id="A0A024P774"/>
<dbReference type="RefSeq" id="WP_035509731.1">
    <property type="nucleotide sequence ID" value="NZ_CCDH010000001.1"/>
</dbReference>
<feature type="active site" description="Proton donor" evidence="2">
    <location>
        <position position="42"/>
    </location>
</feature>
<reference evidence="4 5" key="2">
    <citation type="submission" date="2014-05" db="EMBL/GenBank/DDBJ databases">
        <title>Draft genome sequence of Halobacillus karajensis HK-03.</title>
        <authorList>
            <person name="Khelaifia S."/>
            <person name="Croce O."/>
            <person name="Lagier J.C."/>
            <person name="Raoult D."/>
        </authorList>
    </citation>
    <scope>NUCLEOTIDE SEQUENCE [LARGE SCALE GENOMIC DNA]</scope>
    <source>
        <strain evidence="4 5">HD-03</strain>
    </source>
</reference>
<dbReference type="Gene3D" id="3.90.1140.10">
    <property type="entry name" value="Cyclic phosphodiesterase"/>
    <property type="match status" value="1"/>
</dbReference>
<keyword evidence="1 2" id="KW-0378">Hydrolase</keyword>
<feature type="domain" description="Phosphoesterase HXTX" evidence="3">
    <location>
        <begin position="10"/>
        <end position="92"/>
    </location>
</feature>
<proteinExistence type="inferred from homology"/>
<feature type="short sequence motif" description="HXTX 1" evidence="2">
    <location>
        <begin position="42"/>
        <end position="45"/>
    </location>
</feature>
<reference evidence="5" key="1">
    <citation type="submission" date="2014-03" db="EMBL/GenBank/DDBJ databases">
        <authorList>
            <person name="Urmite Genomes U."/>
        </authorList>
    </citation>
    <scope>NUCLEOTIDE SEQUENCE [LARGE SCALE GENOMIC DNA]</scope>
    <source>
        <strain evidence="5">HD-03</strain>
    </source>
</reference>
<dbReference type="InterPro" id="IPR004175">
    <property type="entry name" value="RNA_CPDase"/>
</dbReference>
<comment type="caution">
    <text evidence="4">The sequence shown here is derived from an EMBL/GenBank/DDBJ whole genome shotgun (WGS) entry which is preliminary data.</text>
</comment>
<feature type="short sequence motif" description="HXTX 2" evidence="2">
    <location>
        <begin position="127"/>
        <end position="130"/>
    </location>
</feature>
<feature type="active site" description="Proton acceptor" evidence="2">
    <location>
        <position position="127"/>
    </location>
</feature>
<comment type="catalytic activity">
    <reaction evidence="2">
        <text>a 3'-end 2',3'-cyclophospho-ribonucleotide-RNA + H2O = a 3'-end 2'-phospho-ribonucleotide-RNA + H(+)</text>
        <dbReference type="Rhea" id="RHEA:11828"/>
        <dbReference type="Rhea" id="RHEA-COMP:10464"/>
        <dbReference type="Rhea" id="RHEA-COMP:17353"/>
        <dbReference type="ChEBI" id="CHEBI:15377"/>
        <dbReference type="ChEBI" id="CHEBI:15378"/>
        <dbReference type="ChEBI" id="CHEBI:83064"/>
        <dbReference type="ChEBI" id="CHEBI:173113"/>
        <dbReference type="EC" id="3.1.4.58"/>
    </reaction>
</comment>
<dbReference type="HAMAP" id="MF_01940">
    <property type="entry name" value="RNA_CPDase"/>
    <property type="match status" value="1"/>
</dbReference>
<dbReference type="SUPFAM" id="SSF55144">
    <property type="entry name" value="LigT-like"/>
    <property type="match status" value="1"/>
</dbReference>
<evidence type="ECO:0000256" key="1">
    <source>
        <dbReference type="ARBA" id="ARBA00022801"/>
    </source>
</evidence>
<evidence type="ECO:0000313" key="4">
    <source>
        <dbReference type="EMBL" id="CDQ24700.1"/>
    </source>
</evidence>
<gene>
    <name evidence="4" type="primary">ligT</name>
    <name evidence="4" type="ORF">BN983_02995</name>
</gene>
<sequence length="186" mass="21557">MSEHYFIGIKTSEEISKKLMEWQHSLKKTMNYKVWTDKEDMHITLKFLGSCSDDKIKEYVHELQSKQWPPGFTLTIGPAGSFGEEKRPRVFYADVEKAPSLVEMKKQVETVGEELGFPRENRTYRPHVTLAKKQAEGASPLSTSPKFSIFHQSYHMPVDSFSIFRIHPQQKPKYEEIATIKCSKRG</sequence>
<evidence type="ECO:0000256" key="2">
    <source>
        <dbReference type="HAMAP-Rule" id="MF_01940"/>
    </source>
</evidence>
<dbReference type="GO" id="GO:0004113">
    <property type="term" value="F:2',3'-cyclic-nucleotide 3'-phosphodiesterase activity"/>
    <property type="evidence" value="ECO:0007669"/>
    <property type="project" value="InterPro"/>
</dbReference>
<comment type="similarity">
    <text evidence="2">Belongs to the 2H phosphoesterase superfamily. ThpR family.</text>
</comment>
<dbReference type="InterPro" id="IPR014051">
    <property type="entry name" value="Phosphoesterase_HXTX"/>
</dbReference>
<keyword evidence="4" id="KW-0436">Ligase</keyword>
<dbReference type="PANTHER" id="PTHR35561">
    <property type="entry name" value="RNA 2',3'-CYCLIC PHOSPHODIESTERASE"/>
    <property type="match status" value="1"/>
</dbReference>
<dbReference type="InterPro" id="IPR009097">
    <property type="entry name" value="Cyclic_Pdiesterase"/>
</dbReference>
<accession>A0A024P774</accession>
<evidence type="ECO:0000313" key="5">
    <source>
        <dbReference type="Proteomes" id="UP000028868"/>
    </source>
</evidence>
<evidence type="ECO:0000259" key="3">
    <source>
        <dbReference type="Pfam" id="PF02834"/>
    </source>
</evidence>
<dbReference type="GO" id="GO:0008664">
    <property type="term" value="F:RNA 2',3'-cyclic 3'-phosphodiesterase activity"/>
    <property type="evidence" value="ECO:0007669"/>
    <property type="project" value="UniProtKB-EC"/>
</dbReference>
<comment type="function">
    <text evidence="2">Hydrolyzes RNA 2',3'-cyclic phosphodiester to an RNA 2'-phosphomonoester.</text>
</comment>
<dbReference type="EC" id="3.1.4.58" evidence="2"/>
<dbReference type="EMBL" id="CCDI010000003">
    <property type="protein sequence ID" value="CDQ24700.1"/>
    <property type="molecule type" value="Genomic_DNA"/>
</dbReference>
<name>A0A024P774_9BACI</name>
<dbReference type="Pfam" id="PF02834">
    <property type="entry name" value="LigT_PEase"/>
    <property type="match status" value="1"/>
</dbReference>
<dbReference type="PANTHER" id="PTHR35561:SF1">
    <property type="entry name" value="RNA 2',3'-CYCLIC PHOSPHODIESTERASE"/>
    <property type="match status" value="1"/>
</dbReference>